<feature type="compositionally biased region" description="Basic and acidic residues" evidence="1">
    <location>
        <begin position="128"/>
        <end position="141"/>
    </location>
</feature>
<protein>
    <submittedName>
        <fullName evidence="2">Uncharacterized protein</fullName>
    </submittedName>
</protein>
<dbReference type="EMBL" id="JAVIJP010000006">
    <property type="protein sequence ID" value="KAL3651199.1"/>
    <property type="molecule type" value="Genomic_DNA"/>
</dbReference>
<gene>
    <name evidence="2" type="ORF">CASFOL_004201</name>
</gene>
<feature type="compositionally biased region" description="Polar residues" evidence="1">
    <location>
        <begin position="142"/>
        <end position="155"/>
    </location>
</feature>
<evidence type="ECO:0000256" key="1">
    <source>
        <dbReference type="SAM" id="MobiDB-lite"/>
    </source>
</evidence>
<evidence type="ECO:0000313" key="2">
    <source>
        <dbReference type="EMBL" id="KAL3651199.1"/>
    </source>
</evidence>
<dbReference type="Pfam" id="PF12579">
    <property type="entry name" value="DUF3755"/>
    <property type="match status" value="1"/>
</dbReference>
<dbReference type="SUPFAM" id="SSF46689">
    <property type="entry name" value="Homeodomain-like"/>
    <property type="match status" value="1"/>
</dbReference>
<feature type="region of interest" description="Disordered" evidence="1">
    <location>
        <begin position="124"/>
        <end position="155"/>
    </location>
</feature>
<keyword evidence="3" id="KW-1185">Reference proteome</keyword>
<proteinExistence type="predicted"/>
<dbReference type="AlphaFoldDB" id="A0ABD3EDV1"/>
<accession>A0ABD3EDV1</accession>
<dbReference type="InterPro" id="IPR009057">
    <property type="entry name" value="Homeodomain-like_sf"/>
</dbReference>
<organism evidence="2 3">
    <name type="scientific">Castilleja foliolosa</name>
    <dbReference type="NCBI Taxonomy" id="1961234"/>
    <lineage>
        <taxon>Eukaryota</taxon>
        <taxon>Viridiplantae</taxon>
        <taxon>Streptophyta</taxon>
        <taxon>Embryophyta</taxon>
        <taxon>Tracheophyta</taxon>
        <taxon>Spermatophyta</taxon>
        <taxon>Magnoliopsida</taxon>
        <taxon>eudicotyledons</taxon>
        <taxon>Gunneridae</taxon>
        <taxon>Pentapetalae</taxon>
        <taxon>asterids</taxon>
        <taxon>lamiids</taxon>
        <taxon>Lamiales</taxon>
        <taxon>Orobanchaceae</taxon>
        <taxon>Pedicularideae</taxon>
        <taxon>Castillejinae</taxon>
        <taxon>Castilleja</taxon>
    </lineage>
</organism>
<dbReference type="InterPro" id="IPR022228">
    <property type="entry name" value="DUF3755"/>
</dbReference>
<sequence length="285" mass="31838">MSVNYSGFQLSGGGGSMSNSSSGSGYLIHNLPMHQNSPNCDYDYDAILNSNCNSNNCILDSPVLKHDTGLAVEWSVDEQHKLEQGLAKYANEPNVMRYIKIAALLHNKTVRDVALRCRWMNRKRRKHEDRSSEKKLKDRKVNSNPTLSQDKLMDSVNNTMPSTSALQVPAYSLTTNHQRPSDYMFSGVLSCSARHLLEENNRAFCQISANLSTLKENIDLLSKTRNNITTILNDMRNMPGIMSQMPALPVLLNEDLATSIFLHSSQPMMMIGSSRSIPLKQEPGC</sequence>
<dbReference type="Proteomes" id="UP001632038">
    <property type="component" value="Unassembled WGS sequence"/>
</dbReference>
<evidence type="ECO:0000313" key="3">
    <source>
        <dbReference type="Proteomes" id="UP001632038"/>
    </source>
</evidence>
<name>A0ABD3EDV1_9LAMI</name>
<reference evidence="3" key="1">
    <citation type="journal article" date="2024" name="IScience">
        <title>Strigolactones Initiate the Formation of Haustorium-like Structures in Castilleja.</title>
        <authorList>
            <person name="Buerger M."/>
            <person name="Peterson D."/>
            <person name="Chory J."/>
        </authorList>
    </citation>
    <scope>NUCLEOTIDE SEQUENCE [LARGE SCALE GENOMIC DNA]</scope>
</reference>
<dbReference type="Gene3D" id="1.10.10.60">
    <property type="entry name" value="Homeodomain-like"/>
    <property type="match status" value="1"/>
</dbReference>
<comment type="caution">
    <text evidence="2">The sequence shown here is derived from an EMBL/GenBank/DDBJ whole genome shotgun (WGS) entry which is preliminary data.</text>
</comment>
<dbReference type="PANTHER" id="PTHR14000:SF6">
    <property type="entry name" value="OS02G0631200 PROTEIN"/>
    <property type="match status" value="1"/>
</dbReference>
<dbReference type="PANTHER" id="PTHR14000">
    <property type="entry name" value="FINGER CCCH DOMAIN PROTEIN, PUTATIVE (DUF3755)-RELATED"/>
    <property type="match status" value="1"/>
</dbReference>